<name>A0A7J7BYL5_TRIWF</name>
<keyword evidence="3" id="KW-1185">Reference proteome</keyword>
<comment type="caution">
    <text evidence="2">The sequence shown here is derived from an EMBL/GenBank/DDBJ whole genome shotgun (WGS) entry which is preliminary data.</text>
</comment>
<dbReference type="GO" id="GO:0006772">
    <property type="term" value="P:thiamine metabolic process"/>
    <property type="evidence" value="ECO:0007669"/>
    <property type="project" value="UniProtKB-ARBA"/>
</dbReference>
<organism evidence="2 3">
    <name type="scientific">Tripterygium wilfordii</name>
    <name type="common">Thunder God vine</name>
    <dbReference type="NCBI Taxonomy" id="458696"/>
    <lineage>
        <taxon>Eukaryota</taxon>
        <taxon>Viridiplantae</taxon>
        <taxon>Streptophyta</taxon>
        <taxon>Embryophyta</taxon>
        <taxon>Tracheophyta</taxon>
        <taxon>Spermatophyta</taxon>
        <taxon>Magnoliopsida</taxon>
        <taxon>eudicotyledons</taxon>
        <taxon>Gunneridae</taxon>
        <taxon>Pentapetalae</taxon>
        <taxon>rosids</taxon>
        <taxon>fabids</taxon>
        <taxon>Celastrales</taxon>
        <taxon>Celastraceae</taxon>
        <taxon>Tripterygium</taxon>
    </lineage>
</organism>
<dbReference type="AlphaFoldDB" id="A0A7J7BYL5"/>
<feature type="domain" description="Thiaminase-2/PQQC" evidence="1">
    <location>
        <begin position="148"/>
        <end position="236"/>
    </location>
</feature>
<accession>A0A7J7BYL5</accession>
<evidence type="ECO:0000313" key="2">
    <source>
        <dbReference type="EMBL" id="KAF5726989.1"/>
    </source>
</evidence>
<sequence length="558" mass="61853">MGGVMDEGGIGKQLWIKSRNDLVFAKYTPFFVCLASGHLDSRTLRHCISQEPYLLKAFAHAYKLAEECADDEEDKSSIRMLRKRVKDRLQIHDALVLEWGFKVPEESTCDQTTAKYTEFLLATALGKAEEGKILGSIATPFEKTKIAAYTLAAIAPCIRLYATISKEIQCLIDPDDGSQNYKKWVDNCCSQNLEVSVSHIEDVLDRLSVSLTGEELEVIQKLYHQAMKLQVEFFTAQPLVQKTIVPLSRVHGNAGCCLSIFCDFDLTCTTVDSSAILAELALITALKVDPDVSVAQLARMPSAELRRTWDFLSVQYAEEYDQCIESILLLGKVENFSNELLYQAFQQLTDFEKLANTRVVQSGVLKGLNLEDIKRAGHLLGLHDGCKGFFQKVVDNEDLKTDIHVLSYCWCGDLIRSAFASGDLSSLKVHSNELAFEESTSTGEIIKKVESPLEKLQVFKDVLKDRGNSEQHLTIYIGGSVGDLLCLLEADIGIVIGPSPSLMSLGRQFGVSFVPLFPGLVKKQRELVGSGSPNWKPLSGVLYTVSTWSEIHAFILGS</sequence>
<dbReference type="InParanoid" id="A0A7J7BYL5"/>
<dbReference type="GO" id="GO:0005829">
    <property type="term" value="C:cytosol"/>
    <property type="evidence" value="ECO:0007669"/>
    <property type="project" value="TreeGrafter"/>
</dbReference>
<dbReference type="InterPro" id="IPR016084">
    <property type="entry name" value="Haem_Oase-like_multi-hlx"/>
</dbReference>
<dbReference type="PANTHER" id="PTHR43198">
    <property type="entry name" value="BIFUNCTIONAL TH2 PROTEIN"/>
    <property type="match status" value="1"/>
</dbReference>
<dbReference type="InterPro" id="IPR023214">
    <property type="entry name" value="HAD_sf"/>
</dbReference>
<dbReference type="SUPFAM" id="SSF48613">
    <property type="entry name" value="Heme oxygenase-like"/>
    <property type="match status" value="1"/>
</dbReference>
<dbReference type="Gene3D" id="3.40.50.1000">
    <property type="entry name" value="HAD superfamily/HAD-like"/>
    <property type="match status" value="1"/>
</dbReference>
<dbReference type="PANTHER" id="PTHR43198:SF9">
    <property type="entry name" value="AMINOPYRIMIDINE AMINOHYDROLASE, MITOCHONDRIAL ISOFORM X1-RELATED"/>
    <property type="match status" value="1"/>
</dbReference>
<evidence type="ECO:0000313" key="3">
    <source>
        <dbReference type="Proteomes" id="UP000593562"/>
    </source>
</evidence>
<dbReference type="OrthoDB" id="10028886at2759"/>
<dbReference type="InterPro" id="IPR036412">
    <property type="entry name" value="HAD-like_sf"/>
</dbReference>
<dbReference type="CDD" id="cd19368">
    <property type="entry name" value="TenA_C_AtTH2-like"/>
    <property type="match status" value="1"/>
</dbReference>
<proteinExistence type="predicted"/>
<evidence type="ECO:0000259" key="1">
    <source>
        <dbReference type="Pfam" id="PF03070"/>
    </source>
</evidence>
<dbReference type="InterPro" id="IPR004305">
    <property type="entry name" value="Thiaminase-2/PQQC"/>
</dbReference>
<gene>
    <name evidence="2" type="ORF">HS088_TW22G00675</name>
</gene>
<dbReference type="Gene3D" id="1.20.910.10">
    <property type="entry name" value="Heme oxygenase-like"/>
    <property type="match status" value="1"/>
</dbReference>
<reference evidence="2 3" key="1">
    <citation type="journal article" date="2020" name="Nat. Commun.">
        <title>Genome of Tripterygium wilfordii and identification of cytochrome P450 involved in triptolide biosynthesis.</title>
        <authorList>
            <person name="Tu L."/>
            <person name="Su P."/>
            <person name="Zhang Z."/>
            <person name="Gao L."/>
            <person name="Wang J."/>
            <person name="Hu T."/>
            <person name="Zhou J."/>
            <person name="Zhang Y."/>
            <person name="Zhao Y."/>
            <person name="Liu Y."/>
            <person name="Song Y."/>
            <person name="Tong Y."/>
            <person name="Lu Y."/>
            <person name="Yang J."/>
            <person name="Xu C."/>
            <person name="Jia M."/>
            <person name="Peters R.J."/>
            <person name="Huang L."/>
            <person name="Gao W."/>
        </authorList>
    </citation>
    <scope>NUCLEOTIDE SEQUENCE [LARGE SCALE GENOMIC DNA]</scope>
    <source>
        <strain evidence="3">cv. XIE 37</strain>
        <tissue evidence="2">Leaf</tissue>
    </source>
</reference>
<dbReference type="InterPro" id="IPR050967">
    <property type="entry name" value="Thiamine_Salvage_TenA"/>
</dbReference>
<dbReference type="SUPFAM" id="SSF56784">
    <property type="entry name" value="HAD-like"/>
    <property type="match status" value="1"/>
</dbReference>
<dbReference type="Pfam" id="PF03070">
    <property type="entry name" value="TENA_THI-4"/>
    <property type="match status" value="1"/>
</dbReference>
<dbReference type="Proteomes" id="UP000593562">
    <property type="component" value="Unassembled WGS sequence"/>
</dbReference>
<dbReference type="GO" id="GO:0016787">
    <property type="term" value="F:hydrolase activity"/>
    <property type="evidence" value="ECO:0007669"/>
    <property type="project" value="UniProtKB-KW"/>
</dbReference>
<keyword evidence="2" id="KW-0378">Hydrolase</keyword>
<dbReference type="EMBL" id="JAAARO010000022">
    <property type="protein sequence ID" value="KAF5726989.1"/>
    <property type="molecule type" value="Genomic_DNA"/>
</dbReference>
<protein>
    <submittedName>
        <fullName evidence="2">Aminopyrimidine aminohydrolase mitochondrial isoform X2</fullName>
    </submittedName>
</protein>